<comment type="caution">
    <text evidence="2">The sequence shown here is derived from an EMBL/GenBank/DDBJ whole genome shotgun (WGS) entry which is preliminary data.</text>
</comment>
<dbReference type="InterPro" id="IPR036249">
    <property type="entry name" value="Thioredoxin-like_sf"/>
</dbReference>
<evidence type="ECO:0000313" key="2">
    <source>
        <dbReference type="EMBL" id="OCK42281.1"/>
    </source>
</evidence>
<feature type="domain" description="Thioredoxin" evidence="1">
    <location>
        <begin position="21"/>
        <end position="181"/>
    </location>
</feature>
<dbReference type="SUPFAM" id="SSF52833">
    <property type="entry name" value="Thioredoxin-like"/>
    <property type="match status" value="1"/>
</dbReference>
<dbReference type="AlphaFoldDB" id="A0A1B9XXX5"/>
<dbReference type="EMBL" id="MAKX01000024">
    <property type="protein sequence ID" value="OCK42281.1"/>
    <property type="molecule type" value="Genomic_DNA"/>
</dbReference>
<reference evidence="2 3" key="1">
    <citation type="submission" date="2016-06" db="EMBL/GenBank/DDBJ databases">
        <title>Draft Genome Sequence of Tenacibaculum soleae UCD-KL19.</title>
        <authorList>
            <person name="Eisen J.A."/>
            <person name="Coil D.A."/>
            <person name="Lujan K.M."/>
        </authorList>
    </citation>
    <scope>NUCLEOTIDE SEQUENCE [LARGE SCALE GENOMIC DNA]</scope>
    <source>
        <strain evidence="2 3">UCD-KL19</strain>
    </source>
</reference>
<dbReference type="STRING" id="447689.BA195_11695"/>
<evidence type="ECO:0000313" key="3">
    <source>
        <dbReference type="Proteomes" id="UP000093186"/>
    </source>
</evidence>
<dbReference type="PANTHER" id="PTHR42852">
    <property type="entry name" value="THIOL:DISULFIDE INTERCHANGE PROTEIN DSBE"/>
    <property type="match status" value="1"/>
</dbReference>
<dbReference type="Proteomes" id="UP000093186">
    <property type="component" value="Unassembled WGS sequence"/>
</dbReference>
<dbReference type="OrthoDB" id="9815205at2"/>
<name>A0A1B9XXX5_9FLAO</name>
<keyword evidence="3" id="KW-1185">Reference proteome</keyword>
<dbReference type="PROSITE" id="PS51352">
    <property type="entry name" value="THIOREDOXIN_2"/>
    <property type="match status" value="1"/>
</dbReference>
<dbReference type="RefSeq" id="WP_068705775.1">
    <property type="nucleotide sequence ID" value="NZ_MAKX01000024.1"/>
</dbReference>
<dbReference type="CDD" id="cd02966">
    <property type="entry name" value="TlpA_like_family"/>
    <property type="match status" value="1"/>
</dbReference>
<dbReference type="Pfam" id="PF08534">
    <property type="entry name" value="Redoxin"/>
    <property type="match status" value="1"/>
</dbReference>
<proteinExistence type="predicted"/>
<protein>
    <submittedName>
        <fullName evidence="2">Thiol-disulfide oxidoreductase</fullName>
    </submittedName>
</protein>
<dbReference type="InterPro" id="IPR013740">
    <property type="entry name" value="Redoxin"/>
</dbReference>
<accession>A0A1B9XXX5</accession>
<gene>
    <name evidence="2" type="ORF">BA195_11695</name>
</gene>
<evidence type="ECO:0000259" key="1">
    <source>
        <dbReference type="PROSITE" id="PS51352"/>
    </source>
</evidence>
<dbReference type="Gene3D" id="3.40.30.10">
    <property type="entry name" value="Glutaredoxin"/>
    <property type="match status" value="1"/>
</dbReference>
<dbReference type="InterPro" id="IPR050553">
    <property type="entry name" value="Thioredoxin_ResA/DsbE_sf"/>
</dbReference>
<dbReference type="PANTHER" id="PTHR42852:SF13">
    <property type="entry name" value="PROTEIN DIPZ"/>
    <property type="match status" value="1"/>
</dbReference>
<organism evidence="2 3">
    <name type="scientific">Tenacibaculum soleae</name>
    <dbReference type="NCBI Taxonomy" id="447689"/>
    <lineage>
        <taxon>Bacteria</taxon>
        <taxon>Pseudomonadati</taxon>
        <taxon>Bacteroidota</taxon>
        <taxon>Flavobacteriia</taxon>
        <taxon>Flavobacteriales</taxon>
        <taxon>Flavobacteriaceae</taxon>
        <taxon>Tenacibaculum</taxon>
    </lineage>
</organism>
<dbReference type="InterPro" id="IPR013766">
    <property type="entry name" value="Thioredoxin_domain"/>
</dbReference>
<sequence length="181" mass="20860">MKLSRKSIFNIAFVVIIGLLLYPPTKVYFIRLISFSPSVITEDEQVNLTDYNWNLKGLNTSNIDFNDTKNKVIFVNFWATWCPPCIAEMPSVQKLYNDYKDKVTFVFVSNEKWTVINDFYLKNNYNLPTYNSLSKIPEQLKSNSIPATFIIDKKGNIVTDKKGAANWNSAKVRALLDNLIK</sequence>
<dbReference type="GO" id="GO:0016491">
    <property type="term" value="F:oxidoreductase activity"/>
    <property type="evidence" value="ECO:0007669"/>
    <property type="project" value="InterPro"/>
</dbReference>